<feature type="compositionally biased region" description="Polar residues" evidence="1">
    <location>
        <begin position="188"/>
        <end position="247"/>
    </location>
</feature>
<proteinExistence type="predicted"/>
<gene>
    <name evidence="2" type="ORF">DLAC_11546</name>
</gene>
<keyword evidence="3" id="KW-1185">Reference proteome</keyword>
<evidence type="ECO:0000256" key="1">
    <source>
        <dbReference type="SAM" id="MobiDB-lite"/>
    </source>
</evidence>
<sequence length="578" mass="65164">MEELLKDINSSPYDPVLELVCRNTDQVKLNSTDGITNYTDWFNTIGTNCNITCISQPQTNCLTTLSNPMEHNQNRSPQINDNPYNYNNNNNNNNITSLTSYNELIDDGIQNGGSPQKKHKKNSDPNKCVIQQYLTLVTTRDSQTPDISNQSTIKNIEPMQITTSNVWTTQGTETFYIFCNDILNQQSSPSTAFDSETQDTKTIPNQSTNENMEPNQYTTTNVSTTQGTETCDNDMINQQPSPLTTFDSETRDTETTPTIEKNGTSSVGSLEVSETQDIVPISNTVSTETTHTIEQNEISSVASQNQDIQNSYRVIVKHIPNCSVQTRALDPIILEILGPKPDNANIKYVVTMSVSDGFLIENATSESYTNQVRFEKTKVIRENGNPRLTHYKLFFFLNVYIKTKVKQNLSNNNNNVCDEEIITQIPMPGPILVTSIKYYDHSNDPPKSIIDSREAEFIQVLIDTKEKSDSKKKSGYKKKAGTKENTIKEQRLILFSDYFKKGDTELLNVKIVCGDKNETIVQKNIDFTYRGDLLANPPPGKGSISFKTNLVTNGKQKDFTYTVEYVNTKKPKHPINHF</sequence>
<organism evidence="2 3">
    <name type="scientific">Tieghemostelium lacteum</name>
    <name type="common">Slime mold</name>
    <name type="synonym">Dictyostelium lacteum</name>
    <dbReference type="NCBI Taxonomy" id="361077"/>
    <lineage>
        <taxon>Eukaryota</taxon>
        <taxon>Amoebozoa</taxon>
        <taxon>Evosea</taxon>
        <taxon>Eumycetozoa</taxon>
        <taxon>Dictyostelia</taxon>
        <taxon>Dictyosteliales</taxon>
        <taxon>Raperosteliaceae</taxon>
        <taxon>Tieghemostelium</taxon>
    </lineage>
</organism>
<comment type="caution">
    <text evidence="2">The sequence shown here is derived from an EMBL/GenBank/DDBJ whole genome shotgun (WGS) entry which is preliminary data.</text>
</comment>
<dbReference type="Proteomes" id="UP000076078">
    <property type="component" value="Unassembled WGS sequence"/>
</dbReference>
<feature type="compositionally biased region" description="Polar residues" evidence="1">
    <location>
        <begin position="255"/>
        <end position="271"/>
    </location>
</feature>
<dbReference type="InParanoid" id="A0A152A1R6"/>
<protein>
    <submittedName>
        <fullName evidence="2">Uncharacterized protein</fullName>
    </submittedName>
</protein>
<evidence type="ECO:0000313" key="2">
    <source>
        <dbReference type="EMBL" id="KYR00139.1"/>
    </source>
</evidence>
<dbReference type="EMBL" id="LODT01000016">
    <property type="protein sequence ID" value="KYR00139.1"/>
    <property type="molecule type" value="Genomic_DNA"/>
</dbReference>
<dbReference type="AlphaFoldDB" id="A0A152A1R6"/>
<accession>A0A152A1R6</accession>
<reference evidence="2 3" key="1">
    <citation type="submission" date="2015-12" db="EMBL/GenBank/DDBJ databases">
        <title>Dictyostelia acquired genes for synthesis and detection of signals that induce cell-type specialization by lateral gene transfer from prokaryotes.</title>
        <authorList>
            <person name="Gloeckner G."/>
            <person name="Schaap P."/>
        </authorList>
    </citation>
    <scope>NUCLEOTIDE SEQUENCE [LARGE SCALE GENOMIC DNA]</scope>
    <source>
        <strain evidence="2 3">TK</strain>
    </source>
</reference>
<evidence type="ECO:0000313" key="3">
    <source>
        <dbReference type="Proteomes" id="UP000076078"/>
    </source>
</evidence>
<feature type="region of interest" description="Disordered" evidence="1">
    <location>
        <begin position="106"/>
        <end position="125"/>
    </location>
</feature>
<name>A0A152A1R6_TIELA</name>
<feature type="region of interest" description="Disordered" evidence="1">
    <location>
        <begin position="188"/>
        <end position="271"/>
    </location>
</feature>